<sequence length="63" mass="7212">MKALVNFYRQKTFMVKMYTNLDCDLTCNNVFEDLSNLLSKSTFPVNCLLSTMHILTLDGMIAV</sequence>
<protein>
    <submittedName>
        <fullName evidence="1">Uncharacterized protein</fullName>
    </submittedName>
</protein>
<dbReference type="OrthoDB" id="1736611at2759"/>
<proteinExistence type="predicted"/>
<accession>A0A7J7MX53</accession>
<comment type="caution">
    <text evidence="1">The sequence shown here is derived from an EMBL/GenBank/DDBJ whole genome shotgun (WGS) entry which is preliminary data.</text>
</comment>
<evidence type="ECO:0000313" key="2">
    <source>
        <dbReference type="Proteomes" id="UP000541444"/>
    </source>
</evidence>
<dbReference type="AlphaFoldDB" id="A0A7J7MX53"/>
<organism evidence="1 2">
    <name type="scientific">Kingdonia uniflora</name>
    <dbReference type="NCBI Taxonomy" id="39325"/>
    <lineage>
        <taxon>Eukaryota</taxon>
        <taxon>Viridiplantae</taxon>
        <taxon>Streptophyta</taxon>
        <taxon>Embryophyta</taxon>
        <taxon>Tracheophyta</taxon>
        <taxon>Spermatophyta</taxon>
        <taxon>Magnoliopsida</taxon>
        <taxon>Ranunculales</taxon>
        <taxon>Circaeasteraceae</taxon>
        <taxon>Kingdonia</taxon>
    </lineage>
</organism>
<evidence type="ECO:0000313" key="1">
    <source>
        <dbReference type="EMBL" id="KAF6159531.1"/>
    </source>
</evidence>
<reference evidence="1 2" key="1">
    <citation type="journal article" date="2020" name="IScience">
        <title>Genome Sequencing of the Endangered Kingdonia uniflora (Circaeasteraceae, Ranunculales) Reveals Potential Mechanisms of Evolutionary Specialization.</title>
        <authorList>
            <person name="Sun Y."/>
            <person name="Deng T."/>
            <person name="Zhang A."/>
            <person name="Moore M.J."/>
            <person name="Landis J.B."/>
            <person name="Lin N."/>
            <person name="Zhang H."/>
            <person name="Zhang X."/>
            <person name="Huang J."/>
            <person name="Zhang X."/>
            <person name="Sun H."/>
            <person name="Wang H."/>
        </authorList>
    </citation>
    <scope>NUCLEOTIDE SEQUENCE [LARGE SCALE GENOMIC DNA]</scope>
    <source>
        <strain evidence="1">TB1705</strain>
        <tissue evidence="1">Leaf</tissue>
    </source>
</reference>
<name>A0A7J7MX53_9MAGN</name>
<dbReference type="Proteomes" id="UP000541444">
    <property type="component" value="Unassembled WGS sequence"/>
</dbReference>
<keyword evidence="2" id="KW-1185">Reference proteome</keyword>
<feature type="non-terminal residue" evidence="1">
    <location>
        <position position="1"/>
    </location>
</feature>
<gene>
    <name evidence="1" type="ORF">GIB67_032302</name>
</gene>
<dbReference type="EMBL" id="JACGCM010001193">
    <property type="protein sequence ID" value="KAF6159531.1"/>
    <property type="molecule type" value="Genomic_DNA"/>
</dbReference>